<dbReference type="Gene3D" id="2.40.50.580">
    <property type="match status" value="1"/>
</dbReference>
<organism evidence="4 5">
    <name type="scientific">Plesiomonas shigelloides</name>
    <name type="common">Aeromonas shigelloides</name>
    <dbReference type="NCBI Taxonomy" id="703"/>
    <lineage>
        <taxon>Bacteria</taxon>
        <taxon>Pseudomonadati</taxon>
        <taxon>Pseudomonadota</taxon>
        <taxon>Gammaproteobacteria</taxon>
        <taxon>Enterobacterales</taxon>
        <taxon>Enterobacteriaceae</taxon>
        <taxon>Plesiomonas</taxon>
    </lineage>
</organism>
<dbReference type="InterPro" id="IPR041465">
    <property type="entry name" value="SfsA_N"/>
</dbReference>
<dbReference type="Proteomes" id="UP000664658">
    <property type="component" value="Unassembled WGS sequence"/>
</dbReference>
<dbReference type="RefSeq" id="WP_039045935.1">
    <property type="nucleotide sequence ID" value="NZ_CP050969.1"/>
</dbReference>
<comment type="caution">
    <text evidence="4">The sequence shown here is derived from an EMBL/GenBank/DDBJ whole genome shotgun (WGS) entry which is preliminary data.</text>
</comment>
<dbReference type="AlphaFoldDB" id="A0A379CJP3"/>
<evidence type="ECO:0000256" key="1">
    <source>
        <dbReference type="HAMAP-Rule" id="MF_00095"/>
    </source>
</evidence>
<dbReference type="FunFam" id="3.40.1350.60:FF:000001">
    <property type="entry name" value="Sugar fermentation stimulation protein A"/>
    <property type="match status" value="1"/>
</dbReference>
<dbReference type="HAMAP" id="MF_00095">
    <property type="entry name" value="SfsA"/>
    <property type="match status" value="1"/>
</dbReference>
<proteinExistence type="inferred from homology"/>
<evidence type="ECO:0000259" key="2">
    <source>
        <dbReference type="Pfam" id="PF03749"/>
    </source>
</evidence>
<reference evidence="4" key="1">
    <citation type="submission" date="2021-03" db="EMBL/GenBank/DDBJ databases">
        <title>Plesiomonas shigelloides zfcc0051, isolated from zebrafish feces.</title>
        <authorList>
            <person name="Vanderhoek Z."/>
            <person name="Gaulke C."/>
        </authorList>
    </citation>
    <scope>NUCLEOTIDE SEQUENCE</scope>
    <source>
        <strain evidence="4">Zfcc0051</strain>
    </source>
</reference>
<dbReference type="InterPro" id="IPR005224">
    <property type="entry name" value="SfsA"/>
</dbReference>
<dbReference type="Pfam" id="PF03749">
    <property type="entry name" value="SfsA"/>
    <property type="match status" value="1"/>
</dbReference>
<gene>
    <name evidence="1 4" type="primary">sfsA</name>
    <name evidence="4" type="ORF">J2R62_07565</name>
</gene>
<feature type="domain" description="SfsA N-terminal OB" evidence="3">
    <location>
        <begin position="13"/>
        <end position="80"/>
    </location>
</feature>
<dbReference type="NCBIfam" id="TIGR00230">
    <property type="entry name" value="sfsA"/>
    <property type="match status" value="1"/>
</dbReference>
<evidence type="ECO:0000313" key="4">
    <source>
        <dbReference type="EMBL" id="MBO1108079.1"/>
    </source>
</evidence>
<evidence type="ECO:0000313" key="5">
    <source>
        <dbReference type="Proteomes" id="UP000664658"/>
    </source>
</evidence>
<dbReference type="PANTHER" id="PTHR30545">
    <property type="entry name" value="SUGAR FERMENTATION STIMULATION PROTEIN A"/>
    <property type="match status" value="1"/>
</dbReference>
<accession>A0A379CJP3</accession>
<dbReference type="CDD" id="cd22359">
    <property type="entry name" value="SfsA-like_bacterial"/>
    <property type="match status" value="1"/>
</dbReference>
<name>A0A379CJP3_PLESH</name>
<comment type="similarity">
    <text evidence="1">Belongs to the SfsA family.</text>
</comment>
<dbReference type="EMBL" id="JAFNAA010000006">
    <property type="protein sequence ID" value="MBO1108079.1"/>
    <property type="molecule type" value="Genomic_DNA"/>
</dbReference>
<dbReference type="Gene3D" id="3.40.1350.60">
    <property type="match status" value="1"/>
</dbReference>
<dbReference type="GO" id="GO:0003677">
    <property type="term" value="F:DNA binding"/>
    <property type="evidence" value="ECO:0007669"/>
    <property type="project" value="InterPro"/>
</dbReference>
<feature type="domain" description="Sugar fermentation stimulation protein C-terminal" evidence="2">
    <location>
        <begin position="84"/>
        <end position="222"/>
    </location>
</feature>
<dbReference type="Pfam" id="PF17746">
    <property type="entry name" value="SfsA_N"/>
    <property type="match status" value="1"/>
</dbReference>
<sequence>MQFDPPLECGRLIRRYKRFLADIEMPDGNTMTLHCANTGAMTGCATPGDRVWYSASENPKRKYRHSWELTETAAGDWICVNTLRANALVEEALRANRISELAGYTQIAREVRYGEENSRIDLLLSDPKRADCYIEVKSVTLLQQQCGYFPDAVTVRGQKHLRELTQMAQQGKRAVLFFAVLHSGITQVRAARHIDPDYARMLTAAVQQGVEVICYQATLSAQGMVLNTPLSWAE</sequence>
<dbReference type="PANTHER" id="PTHR30545:SF2">
    <property type="entry name" value="SUGAR FERMENTATION STIMULATION PROTEIN A"/>
    <property type="match status" value="1"/>
</dbReference>
<evidence type="ECO:0000259" key="3">
    <source>
        <dbReference type="Pfam" id="PF17746"/>
    </source>
</evidence>
<dbReference type="InterPro" id="IPR040452">
    <property type="entry name" value="SfsA_C"/>
</dbReference>
<protein>
    <recommendedName>
        <fullName evidence="1">Sugar fermentation stimulation protein homolog</fullName>
    </recommendedName>
</protein>
<dbReference type="FunFam" id="2.40.50.580:FF:000001">
    <property type="entry name" value="Sugar fermentation stimulation protein A"/>
    <property type="match status" value="1"/>
</dbReference>